<accession>A0A368Z7N6</accession>
<protein>
    <submittedName>
        <fullName evidence="2">Uncharacterized protein</fullName>
    </submittedName>
</protein>
<proteinExistence type="predicted"/>
<evidence type="ECO:0000313" key="3">
    <source>
        <dbReference type="Proteomes" id="UP000253324"/>
    </source>
</evidence>
<gene>
    <name evidence="2" type="ORF">C7476_101577</name>
</gene>
<reference evidence="2 3" key="1">
    <citation type="submission" date="2018-07" db="EMBL/GenBank/DDBJ databases">
        <title>Genomic Encyclopedia of Type Strains, Phase III (KMG-III): the genomes of soil and plant-associated and newly described type strains.</title>
        <authorList>
            <person name="Whitman W."/>
        </authorList>
    </citation>
    <scope>NUCLEOTIDE SEQUENCE [LARGE SCALE GENOMIC DNA]</scope>
    <source>
        <strain evidence="2 3">31-25a</strain>
    </source>
</reference>
<dbReference type="RefSeq" id="WP_181872327.1">
    <property type="nucleotide sequence ID" value="NZ_QPJM01000001.1"/>
</dbReference>
<dbReference type="EMBL" id="QPJM01000001">
    <property type="protein sequence ID" value="RCW87808.1"/>
    <property type="molecule type" value="Genomic_DNA"/>
</dbReference>
<keyword evidence="3" id="KW-1185">Reference proteome</keyword>
<feature type="region of interest" description="Disordered" evidence="1">
    <location>
        <begin position="1"/>
        <end position="46"/>
    </location>
</feature>
<name>A0A368Z7N6_9HYPH</name>
<evidence type="ECO:0000256" key="1">
    <source>
        <dbReference type="SAM" id="MobiDB-lite"/>
    </source>
</evidence>
<organism evidence="2 3">
    <name type="scientific">Phyllobacterium bourgognense</name>
    <dbReference type="NCBI Taxonomy" id="314236"/>
    <lineage>
        <taxon>Bacteria</taxon>
        <taxon>Pseudomonadati</taxon>
        <taxon>Pseudomonadota</taxon>
        <taxon>Alphaproteobacteria</taxon>
        <taxon>Hyphomicrobiales</taxon>
        <taxon>Phyllobacteriaceae</taxon>
        <taxon>Phyllobacterium</taxon>
    </lineage>
</organism>
<comment type="caution">
    <text evidence="2">The sequence shown here is derived from an EMBL/GenBank/DDBJ whole genome shotgun (WGS) entry which is preliminary data.</text>
</comment>
<sequence>MAKGQQKSNREVRKPKKEKVAPKADVPFSSMIKKAESTAPKAKSKG</sequence>
<evidence type="ECO:0000313" key="2">
    <source>
        <dbReference type="EMBL" id="RCW87808.1"/>
    </source>
</evidence>
<feature type="compositionally biased region" description="Basic and acidic residues" evidence="1">
    <location>
        <begin position="8"/>
        <end position="22"/>
    </location>
</feature>
<dbReference type="Proteomes" id="UP000253324">
    <property type="component" value="Unassembled WGS sequence"/>
</dbReference>
<dbReference type="AlphaFoldDB" id="A0A368Z7N6"/>